<evidence type="ECO:0000256" key="5">
    <source>
        <dbReference type="ARBA" id="ARBA00022448"/>
    </source>
</evidence>
<dbReference type="InterPro" id="IPR030922">
    <property type="entry name" value="LptF"/>
</dbReference>
<dbReference type="Proteomes" id="UP001589813">
    <property type="component" value="Unassembled WGS sequence"/>
</dbReference>
<evidence type="ECO:0000256" key="3">
    <source>
        <dbReference type="ARBA" id="ARBA00007725"/>
    </source>
</evidence>
<keyword evidence="8 12" id="KW-0812">Transmembrane</keyword>
<dbReference type="PANTHER" id="PTHR33529">
    <property type="entry name" value="SLR0882 PROTEIN-RELATED"/>
    <property type="match status" value="1"/>
</dbReference>
<name>A0ABV6BG53_9GAMM</name>
<comment type="subcellular location">
    <subcellularLocation>
        <location evidence="2">Cell inner membrane</location>
        <topology evidence="2">Multi-pass membrane protein</topology>
    </subcellularLocation>
</comment>
<feature type="transmembrane region" description="Helical" evidence="12">
    <location>
        <begin position="56"/>
        <end position="76"/>
    </location>
</feature>
<evidence type="ECO:0000256" key="6">
    <source>
        <dbReference type="ARBA" id="ARBA00022475"/>
    </source>
</evidence>
<feature type="transmembrane region" description="Helical" evidence="12">
    <location>
        <begin position="268"/>
        <end position="289"/>
    </location>
</feature>
<dbReference type="PANTHER" id="PTHR33529:SF7">
    <property type="entry name" value="LIPOPOLYSACCHARIDE EXPORT SYSTEM PERMEASE PROTEIN LPTF"/>
    <property type="match status" value="1"/>
</dbReference>
<comment type="subunit">
    <text evidence="11">Component of the lipopolysaccharide transport and assembly complex. The LptBFG transporter is composed of two ATP-binding proteins (LptB) and two transmembrane proteins (LptF and LptG).</text>
</comment>
<comment type="caution">
    <text evidence="13">The sequence shown here is derived from an EMBL/GenBank/DDBJ whole genome shotgun (WGS) entry which is preliminary data.</text>
</comment>
<evidence type="ECO:0000313" key="13">
    <source>
        <dbReference type="EMBL" id="MFC0049048.1"/>
    </source>
</evidence>
<keyword evidence="14" id="KW-1185">Reference proteome</keyword>
<comment type="similarity">
    <text evidence="3">Belongs to the LptF/LptG family.</text>
</comment>
<feature type="transmembrane region" description="Helical" evidence="12">
    <location>
        <begin position="16"/>
        <end position="36"/>
    </location>
</feature>
<evidence type="ECO:0000256" key="11">
    <source>
        <dbReference type="ARBA" id="ARBA00026081"/>
    </source>
</evidence>
<keyword evidence="5" id="KW-0813">Transport</keyword>
<keyword evidence="6" id="KW-1003">Cell membrane</keyword>
<reference evidence="13 14" key="1">
    <citation type="submission" date="2024-09" db="EMBL/GenBank/DDBJ databases">
        <authorList>
            <person name="Sun Q."/>
            <person name="Mori K."/>
        </authorList>
    </citation>
    <scope>NUCLEOTIDE SEQUENCE [LARGE SCALE GENOMIC DNA]</scope>
    <source>
        <strain evidence="13 14">KCTC 23315</strain>
    </source>
</reference>
<dbReference type="RefSeq" id="WP_377244199.1">
    <property type="nucleotide sequence ID" value="NZ_JBHLXP010000003.1"/>
</dbReference>
<feature type="transmembrane region" description="Helical" evidence="12">
    <location>
        <begin position="328"/>
        <end position="349"/>
    </location>
</feature>
<comment type="function">
    <text evidence="1">Part of the ABC transporter complex LptBFG involved in the translocation of lipopolysaccharide (LPS) from the inner membrane to the outer membrane.</text>
</comment>
<evidence type="ECO:0000256" key="4">
    <source>
        <dbReference type="ARBA" id="ARBA00014213"/>
    </source>
</evidence>
<accession>A0ABV6BG53</accession>
<dbReference type="EMBL" id="JBHLXP010000003">
    <property type="protein sequence ID" value="MFC0049048.1"/>
    <property type="molecule type" value="Genomic_DNA"/>
</dbReference>
<gene>
    <name evidence="13" type="primary">lptF</name>
    <name evidence="13" type="ORF">ACFFJP_12200</name>
</gene>
<evidence type="ECO:0000256" key="12">
    <source>
        <dbReference type="SAM" id="Phobius"/>
    </source>
</evidence>
<dbReference type="InterPro" id="IPR005495">
    <property type="entry name" value="LptG/LptF_permease"/>
</dbReference>
<evidence type="ECO:0000256" key="8">
    <source>
        <dbReference type="ARBA" id="ARBA00022692"/>
    </source>
</evidence>
<evidence type="ECO:0000256" key="7">
    <source>
        <dbReference type="ARBA" id="ARBA00022519"/>
    </source>
</evidence>
<dbReference type="NCBIfam" id="TIGR04407">
    <property type="entry name" value="LptF_YjgP"/>
    <property type="match status" value="1"/>
</dbReference>
<keyword evidence="9 12" id="KW-1133">Transmembrane helix</keyword>
<evidence type="ECO:0000313" key="14">
    <source>
        <dbReference type="Proteomes" id="UP001589813"/>
    </source>
</evidence>
<evidence type="ECO:0000256" key="10">
    <source>
        <dbReference type="ARBA" id="ARBA00023136"/>
    </source>
</evidence>
<sequence length="371" mass="41311">MIVFRYLIGEVFKSQLAVFLILITIILSQRFVKILADASEGELPGQLVLTLISLKLPQLAVLILPLAAFLGVLVAYSRIYAESEMTVLHATGISEWYVTRLTLILSLGMALAAGGLMMYLSPWAAEREYEIMAKADADSGLSTLLPGRFQQTSNEKAVVFVQDMNRDGTQLSRVFLAQSASADNLTGSVVYAETGAVAEDNNGAQRLVLSNGRRYAGSVDSPQFDVLEFGRYDIQIREQQVEQRRRKLSSLPTDQLLAIDTAEAKAEWHWRLAIPLSIPILMLLAVPLSRVNPRQGKFGKLLPALALFLGYYILLIVCRNLIENEKIPAWLGMWWIHAMALLLGVFLLLQSRAGYQRFAARLHGRGRRQHA</sequence>
<protein>
    <recommendedName>
        <fullName evidence="4">Lipopolysaccharide export system permease protein LptF</fullName>
    </recommendedName>
</protein>
<keyword evidence="7" id="KW-0997">Cell inner membrane</keyword>
<feature type="transmembrane region" description="Helical" evidence="12">
    <location>
        <begin position="301"/>
        <end position="322"/>
    </location>
</feature>
<evidence type="ECO:0000256" key="1">
    <source>
        <dbReference type="ARBA" id="ARBA00002265"/>
    </source>
</evidence>
<keyword evidence="10 12" id="KW-0472">Membrane</keyword>
<feature type="transmembrane region" description="Helical" evidence="12">
    <location>
        <begin position="97"/>
        <end position="120"/>
    </location>
</feature>
<proteinExistence type="inferred from homology"/>
<evidence type="ECO:0000256" key="9">
    <source>
        <dbReference type="ARBA" id="ARBA00022989"/>
    </source>
</evidence>
<evidence type="ECO:0000256" key="2">
    <source>
        <dbReference type="ARBA" id="ARBA00004429"/>
    </source>
</evidence>
<organism evidence="13 14">
    <name type="scientific">Rheinheimera tilapiae</name>
    <dbReference type="NCBI Taxonomy" id="875043"/>
    <lineage>
        <taxon>Bacteria</taxon>
        <taxon>Pseudomonadati</taxon>
        <taxon>Pseudomonadota</taxon>
        <taxon>Gammaproteobacteria</taxon>
        <taxon>Chromatiales</taxon>
        <taxon>Chromatiaceae</taxon>
        <taxon>Rheinheimera</taxon>
    </lineage>
</organism>
<dbReference type="Pfam" id="PF03739">
    <property type="entry name" value="LptF_LptG"/>
    <property type="match status" value="1"/>
</dbReference>